<feature type="region of interest" description="Disordered" evidence="1">
    <location>
        <begin position="174"/>
        <end position="193"/>
    </location>
</feature>
<accession>A0ABR3VWD9</accession>
<evidence type="ECO:0000313" key="2">
    <source>
        <dbReference type="EMBL" id="KAL1846782.1"/>
    </source>
</evidence>
<proteinExistence type="predicted"/>
<reference evidence="2 3" key="1">
    <citation type="journal article" date="2024" name="IMA Fungus">
        <title>IMA Genome - F19 : A genome assembly and annotation guide to empower mycologists, including annotated draft genome sequences of Ceratocystis pirilliformis, Diaporthe australafricana, Fusarium ophioides, Paecilomyces lecythidis, and Sporothrix stenoceras.</title>
        <authorList>
            <person name="Aylward J."/>
            <person name="Wilson A.M."/>
            <person name="Visagie C.M."/>
            <person name="Spraker J."/>
            <person name="Barnes I."/>
            <person name="Buitendag C."/>
            <person name="Ceriani C."/>
            <person name="Del Mar Angel L."/>
            <person name="du Plessis D."/>
            <person name="Fuchs T."/>
            <person name="Gasser K."/>
            <person name="Kramer D."/>
            <person name="Li W."/>
            <person name="Munsamy K."/>
            <person name="Piso A."/>
            <person name="Price J.L."/>
            <person name="Sonnekus B."/>
            <person name="Thomas C."/>
            <person name="van der Nest A."/>
            <person name="van Dijk A."/>
            <person name="van Heerden A."/>
            <person name="van Vuuren N."/>
            <person name="Yilmaz N."/>
            <person name="Duong T.A."/>
            <person name="van der Merwe N.A."/>
            <person name="Wingfield M.J."/>
            <person name="Wingfield B.D."/>
        </authorList>
    </citation>
    <scope>NUCLEOTIDE SEQUENCE [LARGE SCALE GENOMIC DNA]</scope>
    <source>
        <strain evidence="2 3">CMW 18300</strain>
    </source>
</reference>
<dbReference type="Proteomes" id="UP001583177">
    <property type="component" value="Unassembled WGS sequence"/>
</dbReference>
<gene>
    <name evidence="2" type="ORF">Daus18300_014152</name>
</gene>
<protein>
    <submittedName>
        <fullName evidence="2">Uncharacterized protein</fullName>
    </submittedName>
</protein>
<feature type="compositionally biased region" description="Basic and acidic residues" evidence="1">
    <location>
        <begin position="183"/>
        <end position="193"/>
    </location>
</feature>
<comment type="caution">
    <text evidence="2">The sequence shown here is derived from an EMBL/GenBank/DDBJ whole genome shotgun (WGS) entry which is preliminary data.</text>
</comment>
<keyword evidence="3" id="KW-1185">Reference proteome</keyword>
<evidence type="ECO:0000313" key="3">
    <source>
        <dbReference type="Proteomes" id="UP001583177"/>
    </source>
</evidence>
<evidence type="ECO:0000256" key="1">
    <source>
        <dbReference type="SAM" id="MobiDB-lite"/>
    </source>
</evidence>
<sequence length="193" mass="21984">MALATSPCLYSVKVACSWRDSDGDDDFNHEAMMEPVASLAPNLKEVVIEHVLQIQSQYPALQELAISVKRTKSDALEADIYRSFSKIERLKSLFLTLDYSDWRVTRDPDSRNDPSFDEIDRENHKVLGFLKKGHLREILMNCAVDETLARSNWETICQYKVGQQLESLKLWTTKGGQWGSSRTDGDTPDLVKN</sequence>
<dbReference type="EMBL" id="JAWRVE010000258">
    <property type="protein sequence ID" value="KAL1846782.1"/>
    <property type="molecule type" value="Genomic_DNA"/>
</dbReference>
<feature type="non-terminal residue" evidence="2">
    <location>
        <position position="193"/>
    </location>
</feature>
<organism evidence="2 3">
    <name type="scientific">Diaporthe australafricana</name>
    <dbReference type="NCBI Taxonomy" id="127596"/>
    <lineage>
        <taxon>Eukaryota</taxon>
        <taxon>Fungi</taxon>
        <taxon>Dikarya</taxon>
        <taxon>Ascomycota</taxon>
        <taxon>Pezizomycotina</taxon>
        <taxon>Sordariomycetes</taxon>
        <taxon>Sordariomycetidae</taxon>
        <taxon>Diaporthales</taxon>
        <taxon>Diaporthaceae</taxon>
        <taxon>Diaporthe</taxon>
    </lineage>
</organism>
<name>A0ABR3VWD9_9PEZI</name>